<dbReference type="AlphaFoldDB" id="A0A9W4DK08"/>
<name>A0A9W4DK08_9ACTN</name>
<reference evidence="2" key="1">
    <citation type="submission" date="2021-05" db="EMBL/GenBank/DDBJ databases">
        <authorList>
            <person name="Arsene-Ploetze F."/>
        </authorList>
    </citation>
    <scope>NUCLEOTIDE SEQUENCE</scope>
    <source>
        <strain evidence="2">DSM 42138</strain>
    </source>
</reference>
<evidence type="ECO:0000256" key="1">
    <source>
        <dbReference type="SAM" id="MobiDB-lite"/>
    </source>
</evidence>
<gene>
    <name evidence="2" type="ORF">SCOCK_130003</name>
</gene>
<evidence type="ECO:0000313" key="2">
    <source>
        <dbReference type="EMBL" id="CAG6391599.1"/>
    </source>
</evidence>
<feature type="compositionally biased region" description="Basic residues" evidence="1">
    <location>
        <begin position="1"/>
        <end position="20"/>
    </location>
</feature>
<comment type="caution">
    <text evidence="2">The sequence shown here is derived from an EMBL/GenBank/DDBJ whole genome shotgun (WGS) entry which is preliminary data.</text>
</comment>
<feature type="region of interest" description="Disordered" evidence="1">
    <location>
        <begin position="1"/>
        <end position="61"/>
    </location>
</feature>
<dbReference type="EMBL" id="CAJSLV010000035">
    <property type="protein sequence ID" value="CAG6391599.1"/>
    <property type="molecule type" value="Genomic_DNA"/>
</dbReference>
<accession>A0A9W4DK08</accession>
<evidence type="ECO:0000313" key="3">
    <source>
        <dbReference type="Proteomes" id="UP001152519"/>
    </source>
</evidence>
<proteinExistence type="predicted"/>
<sequence>MADRHPPRHRRRRAAPRRPRVTGAGASGRLKPHPRVAESPADMKRTTVRRHTRRSEVRAGR</sequence>
<organism evidence="2 3">
    <name type="scientific">Actinacidiphila cocklensis</name>
    <dbReference type="NCBI Taxonomy" id="887465"/>
    <lineage>
        <taxon>Bacteria</taxon>
        <taxon>Bacillati</taxon>
        <taxon>Actinomycetota</taxon>
        <taxon>Actinomycetes</taxon>
        <taxon>Kitasatosporales</taxon>
        <taxon>Streptomycetaceae</taxon>
        <taxon>Actinacidiphila</taxon>
    </lineage>
</organism>
<dbReference type="Proteomes" id="UP001152519">
    <property type="component" value="Unassembled WGS sequence"/>
</dbReference>
<protein>
    <submittedName>
        <fullName evidence="2">Uncharacterized protein</fullName>
    </submittedName>
</protein>
<keyword evidence="3" id="KW-1185">Reference proteome</keyword>